<dbReference type="InterPro" id="IPR021784">
    <property type="entry name" value="DUF3349"/>
</dbReference>
<dbReference type="Gene3D" id="6.10.140.2080">
    <property type="match status" value="1"/>
</dbReference>
<accession>A0ABQ6HYX7</accession>
<evidence type="ECO:0000313" key="1">
    <source>
        <dbReference type="EMBL" id="GMA23696.1"/>
    </source>
</evidence>
<dbReference type="EMBL" id="BSUK01000001">
    <property type="protein sequence ID" value="GMA23696.1"/>
    <property type="molecule type" value="Genomic_DNA"/>
</dbReference>
<evidence type="ECO:0008006" key="3">
    <source>
        <dbReference type="Google" id="ProtNLM"/>
    </source>
</evidence>
<dbReference type="Gene3D" id="1.10.10.2390">
    <property type="match status" value="1"/>
</dbReference>
<gene>
    <name evidence="1" type="ORF">GCM10025864_14550</name>
</gene>
<dbReference type="Proteomes" id="UP001157091">
    <property type="component" value="Unassembled WGS sequence"/>
</dbReference>
<keyword evidence="2" id="KW-1185">Reference proteome</keyword>
<sequence>MPSRVANVVGWLREGYPAGVPEHDYVPLFALLRRTLTEQEVEDVAVAVIQQHDRGPITHEAIEDLVARTTAQEPLERDVARVRAVLAAAGWPLADPPSED</sequence>
<organism evidence="1 2">
    <name type="scientific">Luteimicrobium album</name>
    <dbReference type="NCBI Taxonomy" id="1054550"/>
    <lineage>
        <taxon>Bacteria</taxon>
        <taxon>Bacillati</taxon>
        <taxon>Actinomycetota</taxon>
        <taxon>Actinomycetes</taxon>
        <taxon>Micrococcales</taxon>
        <taxon>Luteimicrobium</taxon>
    </lineage>
</organism>
<protein>
    <recommendedName>
        <fullName evidence="3">DUF3349 domain-containing protein</fullName>
    </recommendedName>
</protein>
<dbReference type="Pfam" id="PF11829">
    <property type="entry name" value="DUF3349"/>
    <property type="match status" value="1"/>
</dbReference>
<reference evidence="2" key="1">
    <citation type="journal article" date="2019" name="Int. J. Syst. Evol. Microbiol.">
        <title>The Global Catalogue of Microorganisms (GCM) 10K type strain sequencing project: providing services to taxonomists for standard genome sequencing and annotation.</title>
        <authorList>
            <consortium name="The Broad Institute Genomics Platform"/>
            <consortium name="The Broad Institute Genome Sequencing Center for Infectious Disease"/>
            <person name="Wu L."/>
            <person name="Ma J."/>
        </authorList>
    </citation>
    <scope>NUCLEOTIDE SEQUENCE [LARGE SCALE GENOMIC DNA]</scope>
    <source>
        <strain evidence="2">NBRC 106348</strain>
    </source>
</reference>
<evidence type="ECO:0000313" key="2">
    <source>
        <dbReference type="Proteomes" id="UP001157091"/>
    </source>
</evidence>
<comment type="caution">
    <text evidence="1">The sequence shown here is derived from an EMBL/GenBank/DDBJ whole genome shotgun (WGS) entry which is preliminary data.</text>
</comment>
<name>A0ABQ6HYX7_9MICO</name>
<dbReference type="RefSeq" id="WP_284292656.1">
    <property type="nucleotide sequence ID" value="NZ_BSUK01000001.1"/>
</dbReference>
<proteinExistence type="predicted"/>